<organism evidence="4 5">
    <name type="scientific">Exophiala oligosperma</name>
    <dbReference type="NCBI Taxonomy" id="215243"/>
    <lineage>
        <taxon>Eukaryota</taxon>
        <taxon>Fungi</taxon>
        <taxon>Dikarya</taxon>
        <taxon>Ascomycota</taxon>
        <taxon>Pezizomycotina</taxon>
        <taxon>Eurotiomycetes</taxon>
        <taxon>Chaetothyriomycetidae</taxon>
        <taxon>Chaetothyriales</taxon>
        <taxon>Herpotrichiellaceae</taxon>
        <taxon>Exophiala</taxon>
    </lineage>
</organism>
<dbReference type="AlphaFoldDB" id="A0A0D2BNW1"/>
<gene>
    <name evidence="4" type="ORF">PV06_08997</name>
</gene>
<evidence type="ECO:0000256" key="1">
    <source>
        <dbReference type="PROSITE-ProRule" id="PRU00042"/>
    </source>
</evidence>
<dbReference type="OrthoDB" id="10056939at2759"/>
<accession>A0A0D2BNW1</accession>
<feature type="region of interest" description="Disordered" evidence="2">
    <location>
        <begin position="128"/>
        <end position="194"/>
    </location>
</feature>
<dbReference type="GO" id="GO:0008270">
    <property type="term" value="F:zinc ion binding"/>
    <property type="evidence" value="ECO:0007669"/>
    <property type="project" value="UniProtKB-KW"/>
</dbReference>
<dbReference type="InterPro" id="IPR036236">
    <property type="entry name" value="Znf_C2H2_sf"/>
</dbReference>
<dbReference type="RefSeq" id="XP_016259418.1">
    <property type="nucleotide sequence ID" value="XM_016410396.1"/>
</dbReference>
<keyword evidence="5" id="KW-1185">Reference proteome</keyword>
<dbReference type="InterPro" id="IPR013087">
    <property type="entry name" value="Znf_C2H2_type"/>
</dbReference>
<evidence type="ECO:0000313" key="4">
    <source>
        <dbReference type="EMBL" id="KIW39202.1"/>
    </source>
</evidence>
<keyword evidence="1" id="KW-0479">Metal-binding</keyword>
<feature type="domain" description="C2H2-type" evidence="3">
    <location>
        <begin position="198"/>
        <end position="226"/>
    </location>
</feature>
<evidence type="ECO:0000259" key="3">
    <source>
        <dbReference type="PROSITE" id="PS50157"/>
    </source>
</evidence>
<dbReference type="PROSITE" id="PS00028">
    <property type="entry name" value="ZINC_FINGER_C2H2_1"/>
    <property type="match status" value="1"/>
</dbReference>
<reference evidence="4 5" key="1">
    <citation type="submission" date="2015-01" db="EMBL/GenBank/DDBJ databases">
        <title>The Genome Sequence of Exophiala oligosperma CBS72588.</title>
        <authorList>
            <consortium name="The Broad Institute Genomics Platform"/>
            <person name="Cuomo C."/>
            <person name="de Hoog S."/>
            <person name="Gorbushina A."/>
            <person name="Stielow B."/>
            <person name="Teixiera M."/>
            <person name="Abouelleil A."/>
            <person name="Chapman S.B."/>
            <person name="Priest M."/>
            <person name="Young S.K."/>
            <person name="Wortman J."/>
            <person name="Nusbaum C."/>
            <person name="Birren B."/>
        </authorList>
    </citation>
    <scope>NUCLEOTIDE SEQUENCE [LARGE SCALE GENOMIC DNA]</scope>
    <source>
        <strain evidence="4 5">CBS 72588</strain>
    </source>
</reference>
<name>A0A0D2BNW1_9EURO</name>
<dbReference type="EMBL" id="KN847340">
    <property type="protein sequence ID" value="KIW39202.1"/>
    <property type="molecule type" value="Genomic_DNA"/>
</dbReference>
<evidence type="ECO:0000313" key="5">
    <source>
        <dbReference type="Proteomes" id="UP000053342"/>
    </source>
</evidence>
<dbReference type="GeneID" id="27361071"/>
<keyword evidence="1" id="KW-0863">Zinc-finger</keyword>
<dbReference type="PROSITE" id="PS50157">
    <property type="entry name" value="ZINC_FINGER_C2H2_2"/>
    <property type="match status" value="1"/>
</dbReference>
<dbReference type="SUPFAM" id="SSF57667">
    <property type="entry name" value="beta-beta-alpha zinc fingers"/>
    <property type="match status" value="1"/>
</dbReference>
<dbReference type="STRING" id="215243.A0A0D2BNW1"/>
<keyword evidence="1" id="KW-0862">Zinc</keyword>
<dbReference type="HOGENOM" id="CLU_1147206_0_0_1"/>
<dbReference type="Proteomes" id="UP000053342">
    <property type="component" value="Unassembled WGS sequence"/>
</dbReference>
<dbReference type="Gene3D" id="3.30.160.60">
    <property type="entry name" value="Classic Zinc Finger"/>
    <property type="match status" value="1"/>
</dbReference>
<proteinExistence type="predicted"/>
<protein>
    <recommendedName>
        <fullName evidence="3">C2H2-type domain-containing protein</fullName>
    </recommendedName>
</protein>
<evidence type="ECO:0000256" key="2">
    <source>
        <dbReference type="SAM" id="MobiDB-lite"/>
    </source>
</evidence>
<feature type="compositionally biased region" description="Low complexity" evidence="2">
    <location>
        <begin position="154"/>
        <end position="175"/>
    </location>
</feature>
<sequence length="242" mass="27052">MLCVKSLEDAYYSLKRESLRLLSGRLNDLLERSLSPTCEFDEMKTILIRILSPSFAQLCGEPLVNSFPSSEDTDVRGAIAVALGGWANELSGSTGVKELPLQRAFPLPPRRDIVDPIYSSRALETISFPVEDPDLPGEEEHPSPQEMSYQDNKSVASSSTVGSGVSSSSYTSVGSRRGRRRWISTTETTRPTDNSPPYRCAFCGKDFPRKSTCRRHEQSIHLPQRLWVCHRLTELTPGMCYF</sequence>
<dbReference type="VEuPathDB" id="FungiDB:PV06_08997"/>